<dbReference type="NCBIfam" id="TIGR04131">
    <property type="entry name" value="Bac_Flav_CTERM"/>
    <property type="match status" value="1"/>
</dbReference>
<evidence type="ECO:0000259" key="1">
    <source>
        <dbReference type="PROSITE" id="PS50853"/>
    </source>
</evidence>
<feature type="domain" description="Fibronectin type-III" evidence="1">
    <location>
        <begin position="1224"/>
        <end position="1317"/>
    </location>
</feature>
<dbReference type="Pfam" id="PF13585">
    <property type="entry name" value="CHU_C"/>
    <property type="match status" value="1"/>
</dbReference>
<dbReference type="InterPro" id="IPR026341">
    <property type="entry name" value="T9SS_type_B"/>
</dbReference>
<dbReference type="CDD" id="cd00063">
    <property type="entry name" value="FN3"/>
    <property type="match status" value="3"/>
</dbReference>
<dbReference type="OrthoDB" id="608579at2"/>
<dbReference type="NCBIfam" id="NF038128">
    <property type="entry name" value="choice_anch_J"/>
    <property type="match status" value="4"/>
</dbReference>
<dbReference type="Pfam" id="PF07675">
    <property type="entry name" value="Cleaved_Adhesin"/>
    <property type="match status" value="3"/>
</dbReference>
<gene>
    <name evidence="2" type="ORF">SAMN04489796_102341</name>
</gene>
<dbReference type="InterPro" id="IPR036116">
    <property type="entry name" value="FN3_sf"/>
</dbReference>
<dbReference type="InterPro" id="IPR003961">
    <property type="entry name" value="FN3_dom"/>
</dbReference>
<dbReference type="STRING" id="262004.SAMN04489796_102341"/>
<feature type="domain" description="Fibronectin type-III" evidence="1">
    <location>
        <begin position="710"/>
        <end position="800"/>
    </location>
</feature>
<organism evidence="2 3">
    <name type="scientific">Winogradskyella thalassocola</name>
    <dbReference type="NCBI Taxonomy" id="262004"/>
    <lineage>
        <taxon>Bacteria</taxon>
        <taxon>Pseudomonadati</taxon>
        <taxon>Bacteroidota</taxon>
        <taxon>Flavobacteriia</taxon>
        <taxon>Flavobacteriales</taxon>
        <taxon>Flavobacteriaceae</taxon>
        <taxon>Winogradskyella</taxon>
    </lineage>
</organism>
<dbReference type="PROSITE" id="PS50853">
    <property type="entry name" value="FN3"/>
    <property type="match status" value="5"/>
</dbReference>
<dbReference type="InterPro" id="IPR013783">
    <property type="entry name" value="Ig-like_fold"/>
</dbReference>
<dbReference type="Pfam" id="PF00041">
    <property type="entry name" value="fn3"/>
    <property type="match status" value="3"/>
</dbReference>
<dbReference type="SUPFAM" id="SSF49265">
    <property type="entry name" value="Fibronectin type III"/>
    <property type="match status" value="4"/>
</dbReference>
<proteinExistence type="predicted"/>
<feature type="domain" description="Fibronectin type-III" evidence="1">
    <location>
        <begin position="460"/>
        <end position="551"/>
    </location>
</feature>
<dbReference type="Gene3D" id="2.60.120.200">
    <property type="match status" value="4"/>
</dbReference>
<dbReference type="InterPro" id="IPR044023">
    <property type="entry name" value="Ig_7"/>
</dbReference>
<dbReference type="InterPro" id="IPR011628">
    <property type="entry name" value="Cleaved_adhesin"/>
</dbReference>
<accession>A0A1G8BKD8</accession>
<dbReference type="SMART" id="SM00060">
    <property type="entry name" value="FN3"/>
    <property type="match status" value="5"/>
</dbReference>
<protein>
    <submittedName>
        <fullName evidence="2">Gliding motility-associated C-terminal domain-containing protein</fullName>
    </submittedName>
</protein>
<dbReference type="Proteomes" id="UP000199492">
    <property type="component" value="Unassembled WGS sequence"/>
</dbReference>
<dbReference type="RefSeq" id="WP_092467209.1">
    <property type="nucleotide sequence ID" value="NZ_FNCZ01000002.1"/>
</dbReference>
<evidence type="ECO:0000313" key="3">
    <source>
        <dbReference type="Proteomes" id="UP000199492"/>
    </source>
</evidence>
<name>A0A1G8BKD8_9FLAO</name>
<feature type="domain" description="Fibronectin type-III" evidence="1">
    <location>
        <begin position="964"/>
        <end position="1051"/>
    </location>
</feature>
<feature type="domain" description="Fibronectin type-III" evidence="1">
    <location>
        <begin position="216"/>
        <end position="303"/>
    </location>
</feature>
<dbReference type="Pfam" id="PF19081">
    <property type="entry name" value="Ig_7"/>
    <property type="match status" value="1"/>
</dbReference>
<sequence length="2429" mass="263535">MRNKLQKSVERESSFSSITMFKNRNFRFAFTLFLLISVKGFAQLNETFDSGIPATWTLIGNGVGGVDWSTTTDGYLSTNGVSINPSSDNIGDQNTAQYFLVTPQIAVPENGEIQFYTKQASDIDNGAQYQIRLSTAAQPDVNGFNITLQSYTESTLNIGDQTTYEKKVIEIPTSIPAGLNIYIAFVTINTQNGAVPTGDEWFVDEVSILEGCIEVDDDTVTIDSITVDTAEVTWSHPTTTNFEIQIIPAGGVPADSGISVTGTSYSLMNLDPETEFDIYIAAICDNDTQSTFTGPYTFETSKYGLSCAEPIVVPDISTTPYVLADNLANWVNPDEEYPTQGTNCLPGNSIYNYLRGDKVFLTYTPTQDGLVTITQTTFDTNDPVTNCYNPQSSVLVYDSCASVGVNCIAGTATVNGNEPKAISNLFVEAGQTYVIVVSSFFGTGAGICFELEISAPACAPPADFEYNNLTENSVAYSWDNIGGFSEAWEYIVVPAGSGEPTGSGTPTTTNVGNVINTGLIPATAYDLYARSMCNGIPGAWSIPNRFTTQCPTFDTPYFTDFDTATPENPETCWTAIDKNKDGTTWTFIGGWATVATSIARYENNDIYASPRVNLDGTPKRVRYKVRSNQGASTYTLKLSTTGVGYDDFTTVLLPTTTITNTTFDEIIVDIPETITGEVNIAWIVEPNTTETGNRILFDEVYIEDKPSCPDPLNPFVIQITANSAWFFWTAGDEESQWEVVIQDLDTGIPTVSGVLTSSNFPYMATGLDSGNRYEYYVRAVCAEDDLSQWVGPVPFTTLCTSYDTPFYESFDDSDPDTQKFCWKITDSNNDDIKWTIDGTHAILSTASFTPPTSFNDYLISPKINLDGTPKALTFKVRADFSLFASATRFGLEVLMSTTNTSPGSFSVISPLEIITNSSYEERTIIVEGTGAVYFAFRVPPQFTGPWSDLSIDDVRITDAPTCPNPTDLVVNTVLTDAADLSWTAGYQETSWNIAVQLAGSGIPTSGIAESTTGYIASDLTPNTEYEYYVQADCGDTTSEWVGPIIFRTLCTAFTTPFVETFNYDSTSEDCWQIVNNNGDIYWWGMDNTAFSYEGDQAAAIGTTTNGASDDWLISPTITVTENQRLRFYYRVTYDWGTEDLEVLLSTNGTGLDQFTTVLYDSGNDPVVINNENYLVKIINLPDGIVGDVNIAFHVPEYPPNPEGYRGLGLIIDNINIEDRPECAEPTNVTFANIIDTEVLVGWDVNGSETEWEVSVQPSGTPAPVGDTDPSYLYTATSNPFLVTGLTASTSYEVYIRAVCDSSESEWTSPQDLLTKCSFENLCQYTFLLTSGYDISATLDITQNNQVVQSLPFEGEEDEEFTVFLCSGVEFSVHFSTLGSAQSQYDDYQFDILNEQGIVYESPVGLPLGTIVYEGAALCGAISCPQPTDLTISATNVMSWTAGGSETQWEVVIQPLENGTIPQSGTIVSTNSFTPIASDFVDPYATTYEYFVRAICGTDDESYWSGPFEFVRNDDVSTATTLPINSNEFCDHYAADVSFLGATASSETMSCDGDNAGDVWFNFTAESIIHIIEVNGFTGTFYYATGDEAYPDITMTLYKDNGAGNLEELACTYDKALVAMYSSELIVGENYKLRLTLNSTVTNSRKFKVCLSTPSDLCSVKTVNGDFEDPIVDRTNSFLGFITTKVLTGWSSNLLLEEANSVLVWDDLSSSGFEPYEGGQSVQIRTDDPDLIDPNDPEVRGYYRDFDSSEITLFDFSYAHLGRGGDRSLQLFAGPPGGPYTMINENVASMAWTLVTGEYQVPAGQNFTRFIFRASTTDDLGNVIDAVNFVANNEIITEPFTVDCDNNNANVSANGKGTWIPSDSNPGAVAITDANSRSTSITNFVQPGVYTFTWQTSYCSYDIEITYNGISDTPEVTSPVEYCLGDTAAQLTATGSDTYNLMWFTQAVGGTASATAPTPNTSVVNTTSYYAAYVDTEGCEGPRAEIEVVVSDSFTPELTFTYEDTCVVSTVNPTPSLITDFATGGTFTSTTLTVDASTGVIDITSATSGEHEITYTYEGDEDTCTSAGTYIATLNLTAATTPVTQFDYGTSPYCELETTSVLPSVASGFTLGGVYSSASLTVDSATGAIDLSTVTAGSHEVTYMVEADETNCSEAATETATIEITASITPVTDFSYAEDIYCADSSSILPELVAGFTTGGTYSAESGLSLNAATGEINVASSTLGNYNVTYEIAEDVSSCIENTTSTFNITILDAIEVGVEGECNDSDYILTASALNNSFDTSEANYTWKDANGNVVGQNSEVFNVSDYASQNPNASVPLQFSITVDFGGCSITTSYTTERLSCRDIPRGISPDGNGKNDTFDLSGYGVKELNIFNRHGVAVYNFNGTYTKQWHGQTNKGDDLPDGTYFYTIHKDDGSSLTGWVFINRAQ</sequence>
<evidence type="ECO:0000313" key="2">
    <source>
        <dbReference type="EMBL" id="SDH33050.1"/>
    </source>
</evidence>
<keyword evidence="3" id="KW-1185">Reference proteome</keyword>
<dbReference type="Gene3D" id="2.60.40.10">
    <property type="entry name" value="Immunoglobulins"/>
    <property type="match status" value="4"/>
</dbReference>
<reference evidence="3" key="1">
    <citation type="submission" date="2016-10" db="EMBL/GenBank/DDBJ databases">
        <authorList>
            <person name="Varghese N."/>
            <person name="Submissions S."/>
        </authorList>
    </citation>
    <scope>NUCLEOTIDE SEQUENCE [LARGE SCALE GENOMIC DNA]</scope>
    <source>
        <strain evidence="3">DSM 15363</strain>
    </source>
</reference>
<dbReference type="EMBL" id="FNCZ01000002">
    <property type="protein sequence ID" value="SDH33050.1"/>
    <property type="molecule type" value="Genomic_DNA"/>
</dbReference>